<evidence type="ECO:0000256" key="1">
    <source>
        <dbReference type="SAM" id="MobiDB-lite"/>
    </source>
</evidence>
<organism evidence="2 3">
    <name type="scientific">Zymoseptoria tritici ST99CH_1A5</name>
    <dbReference type="NCBI Taxonomy" id="1276529"/>
    <lineage>
        <taxon>Eukaryota</taxon>
        <taxon>Fungi</taxon>
        <taxon>Dikarya</taxon>
        <taxon>Ascomycota</taxon>
        <taxon>Pezizomycotina</taxon>
        <taxon>Dothideomycetes</taxon>
        <taxon>Dothideomycetidae</taxon>
        <taxon>Mycosphaerellales</taxon>
        <taxon>Mycosphaerellaceae</taxon>
        <taxon>Zymoseptoria</taxon>
    </lineage>
</organism>
<feature type="compositionally biased region" description="Polar residues" evidence="1">
    <location>
        <begin position="102"/>
        <end position="111"/>
    </location>
</feature>
<proteinExistence type="predicted"/>
<feature type="compositionally biased region" description="Acidic residues" evidence="1">
    <location>
        <begin position="1"/>
        <end position="23"/>
    </location>
</feature>
<dbReference type="EMBL" id="LT882680">
    <property type="protein sequence ID" value="SMY25011.1"/>
    <property type="molecule type" value="Genomic_DNA"/>
</dbReference>
<feature type="region of interest" description="Disordered" evidence="1">
    <location>
        <begin position="95"/>
        <end position="291"/>
    </location>
</feature>
<accession>A0A1Y6LQS9</accession>
<sequence length="291" mass="30747">MEDGVEEDQPAESDGEENEPEDEQLLKKRRKPISPRQVVESNADEDAVDNGSDDGNGEPEEIVVAKVRAASLFCRPKRYPKQRLMQLKVLKDLLLQKRKSSKGTLRSTISRKTIDEITGREPGAAAEAREQDPTDPKGNSGLENARGGPDLPGSDREGLDPPENARGGLDPPGSDRAGSDPPGGDRGGPDPPGSTRGTSDVLENTRERLDPPGSNRGGPDPPVSTRGTSDVPENTRERPDPPGSDRGGLDPPVSTGGTSDVPENTGERPDPPRSDRGGLDPPVSTGGTPDS</sequence>
<feature type="compositionally biased region" description="Basic and acidic residues" evidence="1">
    <location>
        <begin position="265"/>
        <end position="278"/>
    </location>
</feature>
<feature type="compositionally biased region" description="Acidic residues" evidence="1">
    <location>
        <begin position="42"/>
        <end position="61"/>
    </location>
</feature>
<dbReference type="AlphaFoldDB" id="A0A1Y6LQS9"/>
<evidence type="ECO:0000313" key="3">
    <source>
        <dbReference type="Proteomes" id="UP000215453"/>
    </source>
</evidence>
<reference evidence="2 3" key="1">
    <citation type="submission" date="2016-10" db="EMBL/GenBank/DDBJ databases">
        <authorList>
            <person name="Varghese N."/>
        </authorList>
    </citation>
    <scope>NUCLEOTIDE SEQUENCE [LARGE SCALE GENOMIC DNA]</scope>
</reference>
<evidence type="ECO:0000313" key="2">
    <source>
        <dbReference type="EMBL" id="SMY25011.1"/>
    </source>
</evidence>
<protein>
    <submittedName>
        <fullName evidence="2">Uncharacterized protein</fullName>
    </submittedName>
</protein>
<feature type="compositionally biased region" description="Low complexity" evidence="1">
    <location>
        <begin position="171"/>
        <end position="182"/>
    </location>
</feature>
<dbReference type="Proteomes" id="UP000215453">
    <property type="component" value="Chromosome 5"/>
</dbReference>
<feature type="region of interest" description="Disordered" evidence="1">
    <location>
        <begin position="1"/>
        <end position="61"/>
    </location>
</feature>
<name>A0A1Y6LQS9_ZYMTR</name>
<gene>
    <name evidence="2" type="ORF">ZT1A5_G6453</name>
</gene>